<feature type="domain" description="FAD/NAD(P)-binding" evidence="1">
    <location>
        <begin position="4"/>
        <end position="123"/>
    </location>
</feature>
<dbReference type="PANTHER" id="PTHR43755:SF1">
    <property type="entry name" value="FAD-DEPENDENT PYRIDINE NUCLEOTIDE-DISULPHIDE OXIDOREDUCTASE"/>
    <property type="match status" value="1"/>
</dbReference>
<proteinExistence type="predicted"/>
<dbReference type="Proteomes" id="UP000320679">
    <property type="component" value="Unassembled WGS sequence"/>
</dbReference>
<feature type="domain" description="FAD/NAD(P)-binding" evidence="1">
    <location>
        <begin position="189"/>
        <end position="286"/>
    </location>
</feature>
<accession>A0A523UUP8</accession>
<dbReference type="PRINTS" id="PR00368">
    <property type="entry name" value="FADPNR"/>
</dbReference>
<dbReference type="PANTHER" id="PTHR43755">
    <property type="match status" value="1"/>
</dbReference>
<dbReference type="SUPFAM" id="SSF51905">
    <property type="entry name" value="FAD/NAD(P)-binding domain"/>
    <property type="match status" value="2"/>
</dbReference>
<reference evidence="2 3" key="1">
    <citation type="submission" date="2019-03" db="EMBL/GenBank/DDBJ databases">
        <title>Metabolic potential of uncultured bacteria and archaea associated with petroleum seepage in deep-sea sediments.</title>
        <authorList>
            <person name="Dong X."/>
            <person name="Hubert C."/>
        </authorList>
    </citation>
    <scope>NUCLEOTIDE SEQUENCE [LARGE SCALE GENOMIC DNA]</scope>
    <source>
        <strain evidence="2">E29_bin78</strain>
    </source>
</reference>
<evidence type="ECO:0000313" key="2">
    <source>
        <dbReference type="EMBL" id="TET46230.1"/>
    </source>
</evidence>
<dbReference type="EMBL" id="SOJK01000137">
    <property type="protein sequence ID" value="TET46230.1"/>
    <property type="molecule type" value="Genomic_DNA"/>
</dbReference>
<dbReference type="GO" id="GO:0016491">
    <property type="term" value="F:oxidoreductase activity"/>
    <property type="evidence" value="ECO:0007669"/>
    <property type="project" value="InterPro"/>
</dbReference>
<evidence type="ECO:0000259" key="1">
    <source>
        <dbReference type="Pfam" id="PF07992"/>
    </source>
</evidence>
<dbReference type="InterPro" id="IPR036188">
    <property type="entry name" value="FAD/NAD-bd_sf"/>
</dbReference>
<dbReference type="AlphaFoldDB" id="A0A523UUP8"/>
<gene>
    <name evidence="2" type="ORF">E3J59_03220</name>
</gene>
<name>A0A523UUP8_UNCAE</name>
<protein>
    <submittedName>
        <fullName evidence="2">NAD(P)/FAD-dependent oxidoreductase</fullName>
    </submittedName>
</protein>
<evidence type="ECO:0000313" key="3">
    <source>
        <dbReference type="Proteomes" id="UP000320679"/>
    </source>
</evidence>
<dbReference type="Gene3D" id="3.50.50.100">
    <property type="match status" value="1"/>
</dbReference>
<dbReference type="InterPro" id="IPR052541">
    <property type="entry name" value="SQRD"/>
</dbReference>
<dbReference type="InterPro" id="IPR023753">
    <property type="entry name" value="FAD/NAD-binding_dom"/>
</dbReference>
<dbReference type="Pfam" id="PF07992">
    <property type="entry name" value="Pyr_redox_2"/>
    <property type="match status" value="2"/>
</dbReference>
<comment type="caution">
    <text evidence="2">The sequence shown here is derived from an EMBL/GenBank/DDBJ whole genome shotgun (WGS) entry which is preliminary data.</text>
</comment>
<sequence>MGKRIVILGGGIGGLVVANRLRKKLAREHEIILVDRKTRHEFNPSFLWVLTGEREVPQVCKDLQLLEKKGIQYLNAEVQNIDVRNKQVKTSVKSISYDFLVIALGAELSPESIPGLSDSGYNLYQLEEIPKLRDFIKGFTSGILVILVCKLPFKCPAAPYESALLMDYLLREKGLRDKIKIKLFTPEGIPMKVAGLKIGEAVKQMLRERGIIFNPNQQLTSIDPKKKEVHFKDKKENFDLLVYIPPHKVPKVLEKTDLLSEGGWVGVNPKTLETKFPRVFALGDVVNIKLPSGLPLPKAGVFAHGEAEIVAKNIIAQVNEEEPRHEFEGKGSCFLEIGYGKAAYAFGNFYHQPEPQVKMKGPGRIWHWGKVLFEKWWLWRSF</sequence>
<organism evidence="2 3">
    <name type="scientific">Aerophobetes bacterium</name>
    <dbReference type="NCBI Taxonomy" id="2030807"/>
    <lineage>
        <taxon>Bacteria</taxon>
        <taxon>Candidatus Aerophobota</taxon>
    </lineage>
</organism>